<organism evidence="2 3">
    <name type="scientific">Pseudogemmobacter lacusdianii</name>
    <dbReference type="NCBI Taxonomy" id="3069608"/>
    <lineage>
        <taxon>Bacteria</taxon>
        <taxon>Pseudomonadati</taxon>
        <taxon>Pseudomonadota</taxon>
        <taxon>Alphaproteobacteria</taxon>
        <taxon>Rhodobacterales</taxon>
        <taxon>Paracoccaceae</taxon>
        <taxon>Pseudogemmobacter</taxon>
    </lineage>
</organism>
<evidence type="ECO:0000313" key="3">
    <source>
        <dbReference type="Proteomes" id="UP001239680"/>
    </source>
</evidence>
<proteinExistence type="predicted"/>
<gene>
    <name evidence="2" type="ORF">Q9295_16520</name>
</gene>
<dbReference type="RefSeq" id="WP_306681692.1">
    <property type="nucleotide sequence ID" value="NZ_JAVDBT010000019.1"/>
</dbReference>
<name>A0ABU0W4J1_9RHOB</name>
<keyword evidence="1" id="KW-0812">Transmembrane</keyword>
<feature type="transmembrane region" description="Helical" evidence="1">
    <location>
        <begin position="12"/>
        <end position="31"/>
    </location>
</feature>
<evidence type="ECO:0000256" key="1">
    <source>
        <dbReference type="SAM" id="Phobius"/>
    </source>
</evidence>
<evidence type="ECO:0000313" key="2">
    <source>
        <dbReference type="EMBL" id="MDQ2067980.1"/>
    </source>
</evidence>
<sequence>MSATSPPRRSYAIAAAVLFIIAYVAMVGLILTPKELLHAPPPGALQAID</sequence>
<reference evidence="2 3" key="1">
    <citation type="submission" date="2023-08" db="EMBL/GenBank/DDBJ databases">
        <title>Characterization of two Paracoccaceae strains isolated from Phycosphere and proposal of Xinfangfangia lacusdiani sp. nov.</title>
        <authorList>
            <person name="Deng Y."/>
            <person name="Zhang Y.Q."/>
        </authorList>
    </citation>
    <scope>NUCLEOTIDE SEQUENCE [LARGE SCALE GENOMIC DNA]</scope>
    <source>
        <strain evidence="2 3">CPCC 101601</strain>
    </source>
</reference>
<dbReference type="Proteomes" id="UP001239680">
    <property type="component" value="Unassembled WGS sequence"/>
</dbReference>
<protein>
    <submittedName>
        <fullName evidence="2">Uncharacterized protein</fullName>
    </submittedName>
</protein>
<dbReference type="EMBL" id="JAVDBT010000019">
    <property type="protein sequence ID" value="MDQ2067980.1"/>
    <property type="molecule type" value="Genomic_DNA"/>
</dbReference>
<keyword evidence="1" id="KW-1133">Transmembrane helix</keyword>
<accession>A0ABU0W4J1</accession>
<keyword evidence="3" id="KW-1185">Reference proteome</keyword>
<comment type="caution">
    <text evidence="2">The sequence shown here is derived from an EMBL/GenBank/DDBJ whole genome shotgun (WGS) entry which is preliminary data.</text>
</comment>
<keyword evidence="1" id="KW-0472">Membrane</keyword>